<accession>A0A1H0CUT2</accession>
<keyword evidence="1" id="KW-0812">Transmembrane</keyword>
<proteinExistence type="predicted"/>
<gene>
    <name evidence="2" type="ORF">SAMN04488053_102239</name>
</gene>
<keyword evidence="1" id="KW-1133">Transmembrane helix</keyword>
<name>A0A1H0CUT2_9BACI</name>
<evidence type="ECO:0000313" key="2">
    <source>
        <dbReference type="EMBL" id="SDN61642.1"/>
    </source>
</evidence>
<feature type="transmembrane region" description="Helical" evidence="1">
    <location>
        <begin position="7"/>
        <end position="29"/>
    </location>
</feature>
<evidence type="ECO:0000256" key="1">
    <source>
        <dbReference type="SAM" id="Phobius"/>
    </source>
</evidence>
<dbReference type="AlphaFoldDB" id="A0A1H0CUT2"/>
<dbReference type="OrthoDB" id="2974713at2"/>
<keyword evidence="1" id="KW-0472">Membrane</keyword>
<dbReference type="EMBL" id="FNIL01000002">
    <property type="protein sequence ID" value="SDN61642.1"/>
    <property type="molecule type" value="Genomic_DNA"/>
</dbReference>
<evidence type="ECO:0000313" key="3">
    <source>
        <dbReference type="Proteomes" id="UP000198778"/>
    </source>
</evidence>
<dbReference type="STRING" id="745820.SAMN04488053_102239"/>
<dbReference type="Proteomes" id="UP000198778">
    <property type="component" value="Unassembled WGS sequence"/>
</dbReference>
<protein>
    <submittedName>
        <fullName evidence="2">Uncharacterized protein</fullName>
    </submittedName>
</protein>
<organism evidence="2 3">
    <name type="scientific">Alkalicoccus daliensis</name>
    <dbReference type="NCBI Taxonomy" id="745820"/>
    <lineage>
        <taxon>Bacteria</taxon>
        <taxon>Bacillati</taxon>
        <taxon>Bacillota</taxon>
        <taxon>Bacilli</taxon>
        <taxon>Bacillales</taxon>
        <taxon>Bacillaceae</taxon>
        <taxon>Alkalicoccus</taxon>
    </lineage>
</organism>
<keyword evidence="3" id="KW-1185">Reference proteome</keyword>
<reference evidence="3" key="1">
    <citation type="submission" date="2016-10" db="EMBL/GenBank/DDBJ databases">
        <authorList>
            <person name="Varghese N."/>
            <person name="Submissions S."/>
        </authorList>
    </citation>
    <scope>NUCLEOTIDE SEQUENCE [LARGE SCALE GENOMIC DNA]</scope>
    <source>
        <strain evidence="3">CGMCC 1.10369</strain>
    </source>
</reference>
<sequence length="72" mass="7900">MDNHKKNYILMFLGGIAAALFILPILQALGVPSFNEVLVSLFGEDNPLALAFSLLLVVIVIFLMVRLIKKDG</sequence>
<dbReference type="RefSeq" id="WP_090841524.1">
    <property type="nucleotide sequence ID" value="NZ_FNIL01000002.1"/>
</dbReference>
<feature type="transmembrane region" description="Helical" evidence="1">
    <location>
        <begin position="49"/>
        <end position="68"/>
    </location>
</feature>